<keyword evidence="4" id="KW-1185">Reference proteome</keyword>
<name>A0A6A5ZZG5_9PLEO</name>
<dbReference type="EMBL" id="ML977518">
    <property type="protein sequence ID" value="KAF2124676.1"/>
    <property type="molecule type" value="Genomic_DNA"/>
</dbReference>
<evidence type="ECO:0000313" key="4">
    <source>
        <dbReference type="Proteomes" id="UP000799771"/>
    </source>
</evidence>
<feature type="compositionally biased region" description="Polar residues" evidence="2">
    <location>
        <begin position="138"/>
        <end position="147"/>
    </location>
</feature>
<reference evidence="3" key="1">
    <citation type="journal article" date="2020" name="Stud. Mycol.">
        <title>101 Dothideomycetes genomes: a test case for predicting lifestyles and emergence of pathogens.</title>
        <authorList>
            <person name="Haridas S."/>
            <person name="Albert R."/>
            <person name="Binder M."/>
            <person name="Bloem J."/>
            <person name="Labutti K."/>
            <person name="Salamov A."/>
            <person name="Andreopoulos B."/>
            <person name="Baker S."/>
            <person name="Barry K."/>
            <person name="Bills G."/>
            <person name="Bluhm B."/>
            <person name="Cannon C."/>
            <person name="Castanera R."/>
            <person name="Culley D."/>
            <person name="Daum C."/>
            <person name="Ezra D."/>
            <person name="Gonzalez J."/>
            <person name="Henrissat B."/>
            <person name="Kuo A."/>
            <person name="Liang C."/>
            <person name="Lipzen A."/>
            <person name="Lutzoni F."/>
            <person name="Magnuson J."/>
            <person name="Mondo S."/>
            <person name="Nolan M."/>
            <person name="Ohm R."/>
            <person name="Pangilinan J."/>
            <person name="Park H.-J."/>
            <person name="Ramirez L."/>
            <person name="Alfaro M."/>
            <person name="Sun H."/>
            <person name="Tritt A."/>
            <person name="Yoshinaga Y."/>
            <person name="Zwiers L.-H."/>
            <person name="Turgeon B."/>
            <person name="Goodwin S."/>
            <person name="Spatafora J."/>
            <person name="Crous P."/>
            <person name="Grigoriev I."/>
        </authorList>
    </citation>
    <scope>NUCLEOTIDE SEQUENCE</scope>
    <source>
        <strain evidence="3">CBS 119687</strain>
    </source>
</reference>
<evidence type="ECO:0000256" key="1">
    <source>
        <dbReference type="SAM" id="Coils"/>
    </source>
</evidence>
<feature type="region of interest" description="Disordered" evidence="2">
    <location>
        <begin position="120"/>
        <end position="175"/>
    </location>
</feature>
<feature type="region of interest" description="Disordered" evidence="2">
    <location>
        <begin position="187"/>
        <end position="207"/>
    </location>
</feature>
<dbReference type="AlphaFoldDB" id="A0A6A5ZZG5"/>
<dbReference type="RefSeq" id="XP_033519069.1">
    <property type="nucleotide sequence ID" value="XM_033669075.1"/>
</dbReference>
<organism evidence="3 4">
    <name type="scientific">Dothidotthia symphoricarpi CBS 119687</name>
    <dbReference type="NCBI Taxonomy" id="1392245"/>
    <lineage>
        <taxon>Eukaryota</taxon>
        <taxon>Fungi</taxon>
        <taxon>Dikarya</taxon>
        <taxon>Ascomycota</taxon>
        <taxon>Pezizomycotina</taxon>
        <taxon>Dothideomycetes</taxon>
        <taxon>Pleosporomycetidae</taxon>
        <taxon>Pleosporales</taxon>
        <taxon>Dothidotthiaceae</taxon>
        <taxon>Dothidotthia</taxon>
    </lineage>
</organism>
<proteinExistence type="predicted"/>
<dbReference type="GeneID" id="54409507"/>
<sequence>MSCPDVVELLANLDFLVEGPKTRSLQDEDYDEYTYELLGQLSKSLGSRYTVEQIRKQLWTEFQPGYEFPQHNIDLLFLHGSSEIRTLSPELKSLIKEQLRTIRLQKALHAPRCRRSLARVEKHRGHHRNSGPARPSAKFNTGKSRTNAVKKDVSLEKSTYPKARQSTTSTPKPQTVQSIVIPARTKTDHNSYHSPFSSPPTREPTTTVPFSGEKLAMQSTSVAHTARSMNEKIDRRSHYMTRSPRSLAMSTEIDDMDMISAMVHYKRRCEEAEHKCEDLKKERRQMESLRYVPEDVSNVLQQNIRQISNLKKQLDDRANLERYLYIGNFPDETLNAQQFISRFQMMKDQIPTILVLNDADKLSIKHLYGESTDLDGLLSIIFGTDGLGGFQKMADSLPALTLYDLVQALTGAAIHSWIFGSEYRIHSLKDSPLLQKYRDHIATLCGYESLCNLDIAVHRSIVDEQSFRDVIVRNMSETYTTRLLHALQPLFQQPLERNATRKLKSSLDRVLSLAVQIRSDSLVGTEDYESVWPAIGSTYSQNEMETKHAGSVAIANVVRLSLCPGLRAYSKKKAMVEYHSLGNGGCSNVTPKYVIKALVLC</sequence>
<feature type="compositionally biased region" description="Basic residues" evidence="2">
    <location>
        <begin position="120"/>
        <end position="129"/>
    </location>
</feature>
<protein>
    <submittedName>
        <fullName evidence="3">Uncharacterized protein</fullName>
    </submittedName>
</protein>
<keyword evidence="1" id="KW-0175">Coiled coil</keyword>
<dbReference type="Proteomes" id="UP000799771">
    <property type="component" value="Unassembled WGS sequence"/>
</dbReference>
<feature type="coiled-coil region" evidence="1">
    <location>
        <begin position="262"/>
        <end position="317"/>
    </location>
</feature>
<dbReference type="OrthoDB" id="303107at2759"/>
<gene>
    <name evidence="3" type="ORF">P153DRAFT_370595</name>
</gene>
<feature type="compositionally biased region" description="Polar residues" evidence="2">
    <location>
        <begin position="164"/>
        <end position="175"/>
    </location>
</feature>
<evidence type="ECO:0000256" key="2">
    <source>
        <dbReference type="SAM" id="MobiDB-lite"/>
    </source>
</evidence>
<accession>A0A6A5ZZG5</accession>
<evidence type="ECO:0000313" key="3">
    <source>
        <dbReference type="EMBL" id="KAF2124676.1"/>
    </source>
</evidence>